<dbReference type="Gene3D" id="3.40.630.30">
    <property type="match status" value="1"/>
</dbReference>
<dbReference type="CDD" id="cd04301">
    <property type="entry name" value="NAT_SF"/>
    <property type="match status" value="1"/>
</dbReference>
<dbReference type="RefSeq" id="WP_343972454.1">
    <property type="nucleotide sequence ID" value="NZ_BAAAHK010000009.1"/>
</dbReference>
<dbReference type="PROSITE" id="PS51186">
    <property type="entry name" value="GNAT"/>
    <property type="match status" value="1"/>
</dbReference>
<organism evidence="2 3">
    <name type="scientific">Kribbella koreensis</name>
    <dbReference type="NCBI Taxonomy" id="57909"/>
    <lineage>
        <taxon>Bacteria</taxon>
        <taxon>Bacillati</taxon>
        <taxon>Actinomycetota</taxon>
        <taxon>Actinomycetes</taxon>
        <taxon>Propionibacteriales</taxon>
        <taxon>Kribbellaceae</taxon>
        <taxon>Kribbella</taxon>
    </lineage>
</organism>
<dbReference type="SUPFAM" id="SSF55729">
    <property type="entry name" value="Acyl-CoA N-acyltransferases (Nat)"/>
    <property type="match status" value="1"/>
</dbReference>
<evidence type="ECO:0000313" key="3">
    <source>
        <dbReference type="Proteomes" id="UP001500542"/>
    </source>
</evidence>
<keyword evidence="3" id="KW-1185">Reference proteome</keyword>
<feature type="domain" description="N-acetyltransferase" evidence="1">
    <location>
        <begin position="20"/>
        <end position="176"/>
    </location>
</feature>
<dbReference type="InterPro" id="IPR000182">
    <property type="entry name" value="GNAT_dom"/>
</dbReference>
<dbReference type="EMBL" id="BAAAHK010000009">
    <property type="protein sequence ID" value="GAA0946226.1"/>
    <property type="molecule type" value="Genomic_DNA"/>
</dbReference>
<accession>A0ABN1QR34</accession>
<protein>
    <recommendedName>
        <fullName evidence="1">N-acetyltransferase domain-containing protein</fullName>
    </recommendedName>
</protein>
<dbReference type="InterPro" id="IPR016181">
    <property type="entry name" value="Acyl_CoA_acyltransferase"/>
</dbReference>
<evidence type="ECO:0000259" key="1">
    <source>
        <dbReference type="PROSITE" id="PS51186"/>
    </source>
</evidence>
<gene>
    <name evidence="2" type="ORF">GCM10009554_41790</name>
</gene>
<evidence type="ECO:0000313" key="2">
    <source>
        <dbReference type="EMBL" id="GAA0946226.1"/>
    </source>
</evidence>
<name>A0ABN1QR34_9ACTN</name>
<comment type="caution">
    <text evidence="2">The sequence shown here is derived from an EMBL/GenBank/DDBJ whole genome shotgun (WGS) entry which is preliminary data.</text>
</comment>
<dbReference type="Proteomes" id="UP001500542">
    <property type="component" value="Unassembled WGS sequence"/>
</dbReference>
<proteinExistence type="predicted"/>
<sequence>MNGFAPYDPDSTRRAAASAISVRPAVAADLAVCAELIVSRTGGPVEKRRLMLLDDLEREDRYVAVACAGSEVVAYGGVFHHDLTPEHPAAPTGYYLVGLIVAPAWRRYGIGELLTLDRMRWTAGRAREIYYFANIGNGATLDLHERLGFIEVTRDFTFPKAPMAPGAGVLLKASLSR</sequence>
<dbReference type="Pfam" id="PF00583">
    <property type="entry name" value="Acetyltransf_1"/>
    <property type="match status" value="1"/>
</dbReference>
<reference evidence="2 3" key="1">
    <citation type="journal article" date="2019" name="Int. J. Syst. Evol. Microbiol.">
        <title>The Global Catalogue of Microorganisms (GCM) 10K type strain sequencing project: providing services to taxonomists for standard genome sequencing and annotation.</title>
        <authorList>
            <consortium name="The Broad Institute Genomics Platform"/>
            <consortium name="The Broad Institute Genome Sequencing Center for Infectious Disease"/>
            <person name="Wu L."/>
            <person name="Ma J."/>
        </authorList>
    </citation>
    <scope>NUCLEOTIDE SEQUENCE [LARGE SCALE GENOMIC DNA]</scope>
    <source>
        <strain evidence="2 3">JCM 10977</strain>
    </source>
</reference>